<dbReference type="OrthoDB" id="2887322at2"/>
<name>A0A2N5HSJ1_9BACI</name>
<dbReference type="Proteomes" id="UP000234950">
    <property type="component" value="Unassembled WGS sequence"/>
</dbReference>
<dbReference type="EMBL" id="PGVE01000017">
    <property type="protein sequence ID" value="PLS08482.1"/>
    <property type="molecule type" value="Genomic_DNA"/>
</dbReference>
<keyword evidence="2" id="KW-1185">Reference proteome</keyword>
<gene>
    <name evidence="1" type="ORF">CVD27_03520</name>
</gene>
<evidence type="ECO:0000313" key="2">
    <source>
        <dbReference type="Proteomes" id="UP000234950"/>
    </source>
</evidence>
<sequence>MKEFTVCYTFDDNIITEKIIKNSNVKKEDVEKEIFEKMDRDKYFMIKNDQGVFMVNTFLVRYVRIMYEKVMV</sequence>
<evidence type="ECO:0000313" key="1">
    <source>
        <dbReference type="EMBL" id="PLS08482.1"/>
    </source>
</evidence>
<dbReference type="AlphaFoldDB" id="A0A2N5HSJ1"/>
<protein>
    <submittedName>
        <fullName evidence="1">Uncharacterized protein</fullName>
    </submittedName>
</protein>
<reference evidence="1 2" key="1">
    <citation type="submission" date="2017-11" db="EMBL/GenBank/DDBJ databases">
        <title>Comparitive Functional Genomics of Dry Heat Resistant strains isolated from the Viking Spacecraft.</title>
        <authorList>
            <person name="Seuylemezian A."/>
            <person name="Cooper K."/>
            <person name="Vaishampayan P."/>
        </authorList>
    </citation>
    <scope>NUCLEOTIDE SEQUENCE [LARGE SCALE GENOMIC DNA]</scope>
    <source>
        <strain evidence="1 2">V32-6</strain>
    </source>
</reference>
<organism evidence="1 2">
    <name type="scientific">Neobacillus cucumis</name>
    <dbReference type="NCBI Taxonomy" id="1740721"/>
    <lineage>
        <taxon>Bacteria</taxon>
        <taxon>Bacillati</taxon>
        <taxon>Bacillota</taxon>
        <taxon>Bacilli</taxon>
        <taxon>Bacillales</taxon>
        <taxon>Bacillaceae</taxon>
        <taxon>Neobacillus</taxon>
    </lineage>
</organism>
<proteinExistence type="predicted"/>
<accession>A0A2N5HSJ1</accession>
<comment type="caution">
    <text evidence="1">The sequence shown here is derived from an EMBL/GenBank/DDBJ whole genome shotgun (WGS) entry which is preliminary data.</text>
</comment>
<dbReference type="RefSeq" id="WP_101646500.1">
    <property type="nucleotide sequence ID" value="NZ_PGVE01000017.1"/>
</dbReference>